<dbReference type="PANTHER" id="PTHR11439:SF455">
    <property type="entry name" value="RLK (RECEPTOR-LIKE PROTEIN KINASE) 8, PUTATIVE-RELATED"/>
    <property type="match status" value="1"/>
</dbReference>
<dbReference type="Proteomes" id="UP000818029">
    <property type="component" value="Chromosome D05"/>
</dbReference>
<evidence type="ECO:0000313" key="2">
    <source>
        <dbReference type="RefSeq" id="XP_016684350.1"/>
    </source>
</evidence>
<dbReference type="RefSeq" id="XP_016684350.1">
    <property type="nucleotide sequence ID" value="XM_016828861.1"/>
</dbReference>
<sequence length="252" mass="27938">MDQVNSSSIPMVATSKLSQNDGCTIENEAEYRSIVGALQYVVITRPDIIFAVNKVCQFMHRPLDQHFRAVKRILKYLQGTVDYGIQFTKIATLDVVGYSDANWGTNVDDRRSTTGFCVFLGGNPIAWGSKKQLVVSRSTAEAEYMEPAHTIAEVVWLESLLSELHVPSLRKPTVWCDSSGAVDVSANLVLHSKFKHVELDLLFVREKIAAGKLAVGHIPAHEQIADVFTKPLSISLFTKFRSCLKLGLKDSV</sequence>
<reference evidence="2" key="2">
    <citation type="submission" date="2025-08" db="UniProtKB">
        <authorList>
            <consortium name="RefSeq"/>
        </authorList>
    </citation>
    <scope>IDENTIFICATION</scope>
</reference>
<dbReference type="PaxDb" id="3635-A0A1U8J200"/>
<accession>A0A1U8J200</accession>
<dbReference type="SUPFAM" id="SSF56672">
    <property type="entry name" value="DNA/RNA polymerases"/>
    <property type="match status" value="1"/>
</dbReference>
<protein>
    <submittedName>
        <fullName evidence="2">Secreted RxLR effector protein 161-like</fullName>
    </submittedName>
</protein>
<keyword evidence="1" id="KW-1185">Reference proteome</keyword>
<name>A0A1U8J200_GOSHI</name>
<dbReference type="OrthoDB" id="1163908at2759"/>
<dbReference type="STRING" id="3635.A0A1U8J200"/>
<proteinExistence type="predicted"/>
<dbReference type="KEGG" id="ghi:107902734"/>
<dbReference type="CDD" id="cd09272">
    <property type="entry name" value="RNase_HI_RT_Ty1"/>
    <property type="match status" value="1"/>
</dbReference>
<dbReference type="AlphaFoldDB" id="A0A1U8J200"/>
<dbReference type="InterPro" id="IPR043502">
    <property type="entry name" value="DNA/RNA_pol_sf"/>
</dbReference>
<dbReference type="GeneID" id="107902734"/>
<gene>
    <name evidence="2" type="primary">LOC107902734</name>
</gene>
<organism evidence="1 2">
    <name type="scientific">Gossypium hirsutum</name>
    <name type="common">Upland cotton</name>
    <name type="synonym">Gossypium mexicanum</name>
    <dbReference type="NCBI Taxonomy" id="3635"/>
    <lineage>
        <taxon>Eukaryota</taxon>
        <taxon>Viridiplantae</taxon>
        <taxon>Streptophyta</taxon>
        <taxon>Embryophyta</taxon>
        <taxon>Tracheophyta</taxon>
        <taxon>Spermatophyta</taxon>
        <taxon>Magnoliopsida</taxon>
        <taxon>eudicotyledons</taxon>
        <taxon>Gunneridae</taxon>
        <taxon>Pentapetalae</taxon>
        <taxon>rosids</taxon>
        <taxon>malvids</taxon>
        <taxon>Malvales</taxon>
        <taxon>Malvaceae</taxon>
        <taxon>Malvoideae</taxon>
        <taxon>Gossypium</taxon>
    </lineage>
</organism>
<reference evidence="1" key="1">
    <citation type="journal article" date="2020" name="Nat. Genet.">
        <title>Genomic diversifications of five Gossypium allopolyploid species and their impact on cotton improvement.</title>
        <authorList>
            <person name="Chen Z.J."/>
            <person name="Sreedasyam A."/>
            <person name="Ando A."/>
            <person name="Song Q."/>
            <person name="De Santiago L.M."/>
            <person name="Hulse-Kemp A.M."/>
            <person name="Ding M."/>
            <person name="Ye W."/>
            <person name="Kirkbride R.C."/>
            <person name="Jenkins J."/>
            <person name="Plott C."/>
            <person name="Lovell J."/>
            <person name="Lin Y.M."/>
            <person name="Vaughn R."/>
            <person name="Liu B."/>
            <person name="Simpson S."/>
            <person name="Scheffler B.E."/>
            <person name="Wen L."/>
            <person name="Saski C.A."/>
            <person name="Grover C.E."/>
            <person name="Hu G."/>
            <person name="Conover J.L."/>
            <person name="Carlson J.W."/>
            <person name="Shu S."/>
            <person name="Boston L.B."/>
            <person name="Williams M."/>
            <person name="Peterson D.G."/>
            <person name="McGee K."/>
            <person name="Jones D.C."/>
            <person name="Wendel J.F."/>
            <person name="Stelly D.M."/>
            <person name="Grimwood J."/>
            <person name="Schmutz J."/>
        </authorList>
    </citation>
    <scope>NUCLEOTIDE SEQUENCE [LARGE SCALE GENOMIC DNA]</scope>
    <source>
        <strain evidence="1">cv. TM-1</strain>
    </source>
</reference>
<dbReference type="PANTHER" id="PTHR11439">
    <property type="entry name" value="GAG-POL-RELATED RETROTRANSPOSON"/>
    <property type="match status" value="1"/>
</dbReference>
<evidence type="ECO:0000313" key="1">
    <source>
        <dbReference type="Proteomes" id="UP000818029"/>
    </source>
</evidence>